<dbReference type="InterPro" id="IPR005522">
    <property type="entry name" value="IPK"/>
</dbReference>
<evidence type="ECO:0000256" key="1">
    <source>
        <dbReference type="ARBA" id="ARBA00007374"/>
    </source>
</evidence>
<feature type="compositionally biased region" description="Low complexity" evidence="5">
    <location>
        <begin position="357"/>
        <end position="366"/>
    </location>
</feature>
<evidence type="ECO:0000256" key="4">
    <source>
        <dbReference type="RuleBase" id="RU363090"/>
    </source>
</evidence>
<dbReference type="InterPro" id="IPR038286">
    <property type="entry name" value="IPK_sf"/>
</dbReference>
<dbReference type="Gene3D" id="3.30.470.160">
    <property type="entry name" value="Inositol polyphosphate kinase"/>
    <property type="match status" value="1"/>
</dbReference>
<dbReference type="PANTHER" id="PTHR12400:SF21">
    <property type="entry name" value="KINASE"/>
    <property type="match status" value="1"/>
</dbReference>
<dbReference type="Pfam" id="PF03770">
    <property type="entry name" value="IPK"/>
    <property type="match status" value="1"/>
</dbReference>
<name>A0A7S1V2E9_9EUKA</name>
<evidence type="ECO:0000313" key="6">
    <source>
        <dbReference type="EMBL" id="CAD9285731.1"/>
    </source>
</evidence>
<dbReference type="EC" id="2.7.-.-" evidence="4"/>
<dbReference type="GO" id="GO:0032958">
    <property type="term" value="P:inositol phosphate biosynthetic process"/>
    <property type="evidence" value="ECO:0007669"/>
    <property type="project" value="InterPro"/>
</dbReference>
<dbReference type="PANTHER" id="PTHR12400">
    <property type="entry name" value="INOSITOL POLYPHOSPHATE KINASE"/>
    <property type="match status" value="1"/>
</dbReference>
<comment type="similarity">
    <text evidence="1 4">Belongs to the inositol phosphokinase (IPK) family.</text>
</comment>
<keyword evidence="3 4" id="KW-0418">Kinase</keyword>
<dbReference type="GO" id="GO:0016301">
    <property type="term" value="F:kinase activity"/>
    <property type="evidence" value="ECO:0007669"/>
    <property type="project" value="UniProtKB-KW"/>
</dbReference>
<dbReference type="SUPFAM" id="SSF56104">
    <property type="entry name" value="SAICAR synthase-like"/>
    <property type="match status" value="1"/>
</dbReference>
<keyword evidence="2 4" id="KW-0808">Transferase</keyword>
<dbReference type="GO" id="GO:0005634">
    <property type="term" value="C:nucleus"/>
    <property type="evidence" value="ECO:0007669"/>
    <property type="project" value="TreeGrafter"/>
</dbReference>
<feature type="region of interest" description="Disordered" evidence="5">
    <location>
        <begin position="53"/>
        <end position="75"/>
    </location>
</feature>
<reference evidence="6" key="1">
    <citation type="submission" date="2021-01" db="EMBL/GenBank/DDBJ databases">
        <authorList>
            <person name="Corre E."/>
            <person name="Pelletier E."/>
            <person name="Niang G."/>
            <person name="Scheremetjew M."/>
            <person name="Finn R."/>
            <person name="Kale V."/>
            <person name="Holt S."/>
            <person name="Cochrane G."/>
            <person name="Meng A."/>
            <person name="Brown T."/>
            <person name="Cohen L."/>
        </authorList>
    </citation>
    <scope>NUCLEOTIDE SEQUENCE</scope>
    <source>
        <strain evidence="6">ATCC 50979</strain>
    </source>
</reference>
<evidence type="ECO:0000256" key="2">
    <source>
        <dbReference type="ARBA" id="ARBA00022679"/>
    </source>
</evidence>
<organism evidence="6">
    <name type="scientific">Sexangularia sp. CB-2014</name>
    <dbReference type="NCBI Taxonomy" id="1486929"/>
    <lineage>
        <taxon>Eukaryota</taxon>
        <taxon>Amoebozoa</taxon>
        <taxon>Tubulinea</taxon>
        <taxon>Elardia</taxon>
        <taxon>Arcellinida</taxon>
        <taxon>Arcellinida incertae sedis</taxon>
        <taxon>Sexangularia</taxon>
    </lineage>
</organism>
<protein>
    <recommendedName>
        <fullName evidence="4">Kinase</fullName>
        <ecNumber evidence="4">2.7.-.-</ecNumber>
    </recommendedName>
</protein>
<accession>A0A7S1V2E9</accession>
<dbReference type="GO" id="GO:0005737">
    <property type="term" value="C:cytoplasm"/>
    <property type="evidence" value="ECO:0007669"/>
    <property type="project" value="TreeGrafter"/>
</dbReference>
<feature type="region of interest" description="Disordered" evidence="5">
    <location>
        <begin position="348"/>
        <end position="376"/>
    </location>
</feature>
<evidence type="ECO:0000256" key="5">
    <source>
        <dbReference type="SAM" id="MobiDB-lite"/>
    </source>
</evidence>
<dbReference type="AlphaFoldDB" id="A0A7S1V2E9"/>
<gene>
    <name evidence="6" type="ORF">SSP0437_LOCUS318</name>
</gene>
<dbReference type="EMBL" id="HBGL01000412">
    <property type="protein sequence ID" value="CAD9285731.1"/>
    <property type="molecule type" value="Transcribed_RNA"/>
</dbReference>
<evidence type="ECO:0000256" key="3">
    <source>
        <dbReference type="ARBA" id="ARBA00022777"/>
    </source>
</evidence>
<sequence>MSSGRSSTSNWSSMSTASVIDALAESTRTISLTRQNVSLFPFQVSGHDVMFRVSIPPSKPPRKSSRPSSPVPSASEALVKLASQRELKFYGRVARTCPELLRHIPTFEGFVVSDELDEYAIRSVMSSQAARLSDEARAAVSPWSLSVLNGEVKKRKVGAEYIALTDLTLPFSKPCALDCKLGTAHHSQDRQVTKPVKYETAKTLGYCIGGVLMYDGSADGPLVHYDKYFGRQLTDTTIVRVLQDFLFCCTSSSYLRSQLVQAFLTELEPILQLFKEQEMWRFHSTSLLLMYDATLAGPVPRVTVKLVDFAHAYLNTGREPGRELQVDAGCILGITNLMAAMRTIGAAARGGHRRSPSTDLTSSTSSGKVRRAGRTG</sequence>
<proteinExistence type="inferred from homology"/>